<feature type="compositionally biased region" description="Basic and acidic residues" evidence="1">
    <location>
        <begin position="129"/>
        <end position="142"/>
    </location>
</feature>
<name>A0A1G8LIJ1_9SPHI</name>
<organism evidence="2 3">
    <name type="scientific">Mucilaginibacter gossypii</name>
    <dbReference type="NCBI Taxonomy" id="551996"/>
    <lineage>
        <taxon>Bacteria</taxon>
        <taxon>Pseudomonadati</taxon>
        <taxon>Bacteroidota</taxon>
        <taxon>Sphingobacteriia</taxon>
        <taxon>Sphingobacteriales</taxon>
        <taxon>Sphingobacteriaceae</taxon>
        <taxon>Mucilaginibacter</taxon>
    </lineage>
</organism>
<protein>
    <submittedName>
        <fullName evidence="2">Gluconate 2-dehydrogenase subunit 3</fullName>
    </submittedName>
</protein>
<sequence length="203" mass="22796">MDRRTVIKNLALIIGGAALLPACSQDKAKSKVALKNIDITADQEQLIGNVAETIIPKTTTPGAKDLQLHLFVLKMVDDCYKKEDQQAFVTGMGHFADQSQKLYSKTFDQLDTKTREVFLLDIEKEGKAEEEAARKNSDKKDAAPATPPAGKYSPELKKFYSIVKRQTINGYTNSKYFMTKEVVYELVPGRYNAHFPYKQKQAV</sequence>
<dbReference type="Pfam" id="PF13618">
    <property type="entry name" value="Gluconate_2-dh3"/>
    <property type="match status" value="1"/>
</dbReference>
<dbReference type="Proteomes" id="UP000199705">
    <property type="component" value="Unassembled WGS sequence"/>
</dbReference>
<dbReference type="EMBL" id="FNCG01000023">
    <property type="protein sequence ID" value="SDI55030.1"/>
    <property type="molecule type" value="Genomic_DNA"/>
</dbReference>
<evidence type="ECO:0000313" key="2">
    <source>
        <dbReference type="EMBL" id="SDI55030.1"/>
    </source>
</evidence>
<proteinExistence type="predicted"/>
<reference evidence="3" key="1">
    <citation type="submission" date="2016-10" db="EMBL/GenBank/DDBJ databases">
        <authorList>
            <person name="Varghese N."/>
            <person name="Submissions S."/>
        </authorList>
    </citation>
    <scope>NUCLEOTIDE SEQUENCE [LARGE SCALE GENOMIC DNA]</scope>
    <source>
        <strain evidence="3">Gh-67</strain>
    </source>
</reference>
<dbReference type="InterPro" id="IPR027056">
    <property type="entry name" value="Gluconate_2DH_su3"/>
</dbReference>
<keyword evidence="3" id="KW-1185">Reference proteome</keyword>
<evidence type="ECO:0000256" key="1">
    <source>
        <dbReference type="SAM" id="MobiDB-lite"/>
    </source>
</evidence>
<evidence type="ECO:0000313" key="3">
    <source>
        <dbReference type="Proteomes" id="UP000199705"/>
    </source>
</evidence>
<dbReference type="AlphaFoldDB" id="A0A1G8LIJ1"/>
<dbReference type="STRING" id="551996.SAMN05192573_12338"/>
<gene>
    <name evidence="2" type="ORF">SAMN05192573_12338</name>
</gene>
<dbReference type="RefSeq" id="WP_091175430.1">
    <property type="nucleotide sequence ID" value="NZ_FNCG01000023.1"/>
</dbReference>
<feature type="region of interest" description="Disordered" evidence="1">
    <location>
        <begin position="129"/>
        <end position="150"/>
    </location>
</feature>
<accession>A0A1G8LIJ1</accession>